<dbReference type="PANTHER" id="PTHR33413">
    <property type="entry name" value="EXPRESSED PROTEIN"/>
    <property type="match status" value="1"/>
</dbReference>
<evidence type="ECO:0000256" key="1">
    <source>
        <dbReference type="SAM" id="MobiDB-lite"/>
    </source>
</evidence>
<organism evidence="2">
    <name type="scientific">Setaria italica</name>
    <name type="common">Foxtail millet</name>
    <name type="synonym">Panicum italicum</name>
    <dbReference type="NCBI Taxonomy" id="4555"/>
    <lineage>
        <taxon>Eukaryota</taxon>
        <taxon>Viridiplantae</taxon>
        <taxon>Streptophyta</taxon>
        <taxon>Embryophyta</taxon>
        <taxon>Tracheophyta</taxon>
        <taxon>Spermatophyta</taxon>
        <taxon>Magnoliopsida</taxon>
        <taxon>Liliopsida</taxon>
        <taxon>Poales</taxon>
        <taxon>Poaceae</taxon>
        <taxon>PACMAD clade</taxon>
        <taxon>Panicoideae</taxon>
        <taxon>Panicodae</taxon>
        <taxon>Paniceae</taxon>
        <taxon>Cenchrinae</taxon>
        <taxon>Setaria</taxon>
    </lineage>
</organism>
<evidence type="ECO:0008006" key="3">
    <source>
        <dbReference type="Google" id="ProtNLM"/>
    </source>
</evidence>
<dbReference type="InterPro" id="IPR025322">
    <property type="entry name" value="PADRE_dom"/>
</dbReference>
<feature type="compositionally biased region" description="Basic residues" evidence="1">
    <location>
        <begin position="17"/>
        <end position="38"/>
    </location>
</feature>
<dbReference type="PANTHER" id="PTHR33413:SF6">
    <property type="entry name" value="OS06G0236300 PROTEIN"/>
    <property type="match status" value="1"/>
</dbReference>
<sequence length="257" mass="27748">MPCSAISAVNPYPTGHHPPRSSSRSRSRPAPTAHRRFINHTAPLAASNSDLTGPSTFVPACPPPTPRARTGRENRMGNCQAAEAATVVVQHPGGRVERLYWATSAAEVMRANPGHYVALVTHRADAAGGKPPHPQEQRGAARVTRVKLLKPRDTLALGQAYRLITFAEVTKALQAKKEEKTRRAQQQQLVLLQPKHAGGRATAAGEDSQLPPQLVDGSLDQQQDRDGHRSNPSSAAHSGARHRHWRPSLHSIAEVSS</sequence>
<dbReference type="EMBL" id="CM003531">
    <property type="protein sequence ID" value="RCV21006.1"/>
    <property type="molecule type" value="Genomic_DNA"/>
</dbReference>
<protein>
    <recommendedName>
        <fullName evidence="3">DUF4228 domain-containing protein</fullName>
    </recommendedName>
</protein>
<name>A0A368QSR1_SETIT</name>
<gene>
    <name evidence="2" type="ORF">SETIT_4G104100v2</name>
</gene>
<accession>A0A368QSR1</accession>
<dbReference type="STRING" id="4555.A0A368QSR1"/>
<reference evidence="2" key="2">
    <citation type="submission" date="2015-07" db="EMBL/GenBank/DDBJ databases">
        <authorList>
            <person name="Noorani M."/>
        </authorList>
    </citation>
    <scope>NUCLEOTIDE SEQUENCE</scope>
    <source>
        <strain evidence="2">Yugu1</strain>
    </source>
</reference>
<feature type="region of interest" description="Disordered" evidence="1">
    <location>
        <begin position="196"/>
        <end position="257"/>
    </location>
</feature>
<dbReference type="Pfam" id="PF14009">
    <property type="entry name" value="PADRE"/>
    <property type="match status" value="1"/>
</dbReference>
<evidence type="ECO:0000313" key="2">
    <source>
        <dbReference type="EMBL" id="RCV21006.1"/>
    </source>
</evidence>
<reference evidence="2" key="1">
    <citation type="journal article" date="2012" name="Nat. Biotechnol.">
        <title>Reference genome sequence of the model plant Setaria.</title>
        <authorList>
            <person name="Bennetzen J.L."/>
            <person name="Schmutz J."/>
            <person name="Wang H."/>
            <person name="Percifield R."/>
            <person name="Hawkins J."/>
            <person name="Pontaroli A.C."/>
            <person name="Estep M."/>
            <person name="Feng L."/>
            <person name="Vaughn J.N."/>
            <person name="Grimwood J."/>
            <person name="Jenkins J."/>
            <person name="Barry K."/>
            <person name="Lindquist E."/>
            <person name="Hellsten U."/>
            <person name="Deshpande S."/>
            <person name="Wang X."/>
            <person name="Wu X."/>
            <person name="Mitros T."/>
            <person name="Triplett J."/>
            <person name="Yang X."/>
            <person name="Ye C.Y."/>
            <person name="Mauro-Herrera M."/>
            <person name="Wang L."/>
            <person name="Li P."/>
            <person name="Sharma M."/>
            <person name="Sharma R."/>
            <person name="Ronald P.C."/>
            <person name="Panaud O."/>
            <person name="Kellogg E.A."/>
            <person name="Brutnell T.P."/>
            <person name="Doust A.N."/>
            <person name="Tuskan G.A."/>
            <person name="Rokhsar D."/>
            <person name="Devos K.M."/>
        </authorList>
    </citation>
    <scope>NUCLEOTIDE SEQUENCE [LARGE SCALE GENOMIC DNA]</scope>
    <source>
        <strain evidence="2">Yugu1</strain>
    </source>
</reference>
<feature type="compositionally biased region" description="Polar residues" evidence="1">
    <location>
        <begin position="46"/>
        <end position="55"/>
    </location>
</feature>
<dbReference type="OrthoDB" id="747498at2759"/>
<dbReference type="AlphaFoldDB" id="A0A368QSR1"/>
<feature type="region of interest" description="Disordered" evidence="1">
    <location>
        <begin position="1"/>
        <end position="73"/>
    </location>
</feature>
<proteinExistence type="predicted"/>